<dbReference type="RefSeq" id="WP_203800498.1">
    <property type="nucleotide sequence ID" value="NZ_BAAAQE010000034.1"/>
</dbReference>
<proteinExistence type="predicted"/>
<sequence length="241" mass="25885">MSGETWLGDMQRLHQRADRFGRLAAGLTAAIPQRSEGCDPTGRVSVILDPAGLPVEITVRGGWEDRIEPEDLGAAVMGAYHDGVRQALRTWADRLDDEHWWRRQRDSEQATFDEPAVGRAIPSSGRVRDDAEFSEPVLRALHTAGDQPANAVESTAGADSGDPVVIRLGPGALLGCEIDPNWARPRDGATITAALRTTLTSARHRVADAVPKPDPGVDAALHDAWATLAALTGDLPDRGDR</sequence>
<feature type="region of interest" description="Disordered" evidence="1">
    <location>
        <begin position="142"/>
        <end position="163"/>
    </location>
</feature>
<evidence type="ECO:0000313" key="3">
    <source>
        <dbReference type="Proteomes" id="UP000612282"/>
    </source>
</evidence>
<protein>
    <recommendedName>
        <fullName evidence="4">YbaB/EbfC DNA-binding family protein</fullName>
    </recommendedName>
</protein>
<comment type="caution">
    <text evidence="2">The sequence shown here is derived from an EMBL/GenBank/DDBJ whole genome shotgun (WGS) entry which is preliminary data.</text>
</comment>
<keyword evidence="3" id="KW-1185">Reference proteome</keyword>
<evidence type="ECO:0008006" key="4">
    <source>
        <dbReference type="Google" id="ProtNLM"/>
    </source>
</evidence>
<evidence type="ECO:0000256" key="1">
    <source>
        <dbReference type="SAM" id="MobiDB-lite"/>
    </source>
</evidence>
<feature type="region of interest" description="Disordered" evidence="1">
    <location>
        <begin position="107"/>
        <end position="130"/>
    </location>
</feature>
<evidence type="ECO:0000313" key="2">
    <source>
        <dbReference type="EMBL" id="GID57558.1"/>
    </source>
</evidence>
<reference evidence="2 3" key="1">
    <citation type="submission" date="2021-01" db="EMBL/GenBank/DDBJ databases">
        <title>Whole genome shotgun sequence of Actinoplanes couchii NBRC 106145.</title>
        <authorList>
            <person name="Komaki H."/>
            <person name="Tamura T."/>
        </authorList>
    </citation>
    <scope>NUCLEOTIDE SEQUENCE [LARGE SCALE GENOMIC DNA]</scope>
    <source>
        <strain evidence="2 3">NBRC 106145</strain>
    </source>
</reference>
<name>A0ABQ3XGF7_9ACTN</name>
<organism evidence="2 3">
    <name type="scientific">Actinoplanes couchii</name>
    <dbReference type="NCBI Taxonomy" id="403638"/>
    <lineage>
        <taxon>Bacteria</taxon>
        <taxon>Bacillati</taxon>
        <taxon>Actinomycetota</taxon>
        <taxon>Actinomycetes</taxon>
        <taxon>Micromonosporales</taxon>
        <taxon>Micromonosporaceae</taxon>
        <taxon>Actinoplanes</taxon>
    </lineage>
</organism>
<dbReference type="Proteomes" id="UP000612282">
    <property type="component" value="Unassembled WGS sequence"/>
</dbReference>
<dbReference type="EMBL" id="BOMG01000073">
    <property type="protein sequence ID" value="GID57558.1"/>
    <property type="molecule type" value="Genomic_DNA"/>
</dbReference>
<accession>A0ABQ3XGF7</accession>
<gene>
    <name evidence="2" type="ORF">Aco03nite_059620</name>
</gene>